<evidence type="ECO:0000256" key="10">
    <source>
        <dbReference type="ARBA" id="ARBA00025044"/>
    </source>
</evidence>
<comment type="similarity">
    <text evidence="3">Belongs to the FliM family.</text>
</comment>
<dbReference type="PIRSF" id="PIRSF002888">
    <property type="entry name" value="FliM"/>
    <property type="match status" value="1"/>
</dbReference>
<dbReference type="PANTHER" id="PTHR30034:SF6">
    <property type="entry name" value="YOP PROTEINS TRANSLOCATION PROTEIN Q"/>
    <property type="match status" value="1"/>
</dbReference>
<evidence type="ECO:0000256" key="5">
    <source>
        <dbReference type="ARBA" id="ARBA00022475"/>
    </source>
</evidence>
<comment type="subcellular location">
    <subcellularLocation>
        <location evidence="1">Bacterial flagellum basal body</location>
    </subcellularLocation>
    <subcellularLocation>
        <location evidence="2">Cell membrane</location>
        <topology evidence="2">Peripheral membrane protein</topology>
    </subcellularLocation>
</comment>
<dbReference type="GO" id="GO:0071978">
    <property type="term" value="P:bacterial-type flagellum-dependent swarming motility"/>
    <property type="evidence" value="ECO:0007669"/>
    <property type="project" value="TreeGrafter"/>
</dbReference>
<dbReference type="InterPro" id="IPR001543">
    <property type="entry name" value="FliN-like_C"/>
</dbReference>
<comment type="caution">
    <text evidence="13">The sequence shown here is derived from an EMBL/GenBank/DDBJ whole genome shotgun (WGS) entry which is preliminary data.</text>
</comment>
<dbReference type="AlphaFoldDB" id="A0A932MN41"/>
<dbReference type="Gene3D" id="2.30.330.10">
    <property type="entry name" value="SpoA-like"/>
    <property type="match status" value="1"/>
</dbReference>
<evidence type="ECO:0000256" key="6">
    <source>
        <dbReference type="ARBA" id="ARBA00022500"/>
    </source>
</evidence>
<keyword evidence="8" id="KW-0472">Membrane</keyword>
<dbReference type="InterPro" id="IPR001689">
    <property type="entry name" value="Flag_FliM"/>
</dbReference>
<dbReference type="GO" id="GO:0009425">
    <property type="term" value="C:bacterial-type flagellum basal body"/>
    <property type="evidence" value="ECO:0007669"/>
    <property type="project" value="UniProtKB-SubCell"/>
</dbReference>
<proteinExistence type="inferred from homology"/>
<keyword evidence="9" id="KW-0975">Bacterial flagellum</keyword>
<evidence type="ECO:0000313" key="13">
    <source>
        <dbReference type="EMBL" id="MBI3128964.1"/>
    </source>
</evidence>
<dbReference type="Pfam" id="PF01052">
    <property type="entry name" value="FliMN_C"/>
    <property type="match status" value="1"/>
</dbReference>
<dbReference type="SUPFAM" id="SSF101801">
    <property type="entry name" value="Surface presentation of antigens (SPOA)"/>
    <property type="match status" value="1"/>
</dbReference>
<dbReference type="InterPro" id="IPR036429">
    <property type="entry name" value="SpoA-like_sf"/>
</dbReference>
<feature type="domain" description="Flagellar motor switch protein FliN-like C-terminal" evidence="12">
    <location>
        <begin position="252"/>
        <end position="323"/>
    </location>
</feature>
<evidence type="ECO:0000313" key="14">
    <source>
        <dbReference type="Proteomes" id="UP000782312"/>
    </source>
</evidence>
<evidence type="ECO:0000256" key="4">
    <source>
        <dbReference type="ARBA" id="ARBA00021898"/>
    </source>
</evidence>
<dbReference type="NCBIfam" id="TIGR01397">
    <property type="entry name" value="fliM_switch"/>
    <property type="match status" value="1"/>
</dbReference>
<comment type="function">
    <text evidence="10">FliM is one of three proteins (FliG, FliN, FliM) that forms the rotor-mounted switch complex (C ring), located at the base of the basal body. This complex interacts with the CheY and CheZ chemotaxis proteins, in addition to contacting components of the motor that determine the direction of flagellar rotation.</text>
</comment>
<evidence type="ECO:0000256" key="7">
    <source>
        <dbReference type="ARBA" id="ARBA00022779"/>
    </source>
</evidence>
<keyword evidence="5" id="KW-1003">Cell membrane</keyword>
<keyword evidence="13" id="KW-0282">Flagellum</keyword>
<reference evidence="13" key="1">
    <citation type="submission" date="2020-07" db="EMBL/GenBank/DDBJ databases">
        <title>Huge and variable diversity of episymbiotic CPR bacteria and DPANN archaea in groundwater ecosystems.</title>
        <authorList>
            <person name="He C.Y."/>
            <person name="Keren R."/>
            <person name="Whittaker M."/>
            <person name="Farag I.F."/>
            <person name="Doudna J."/>
            <person name="Cate J.H.D."/>
            <person name="Banfield J.F."/>
        </authorList>
    </citation>
    <scope>NUCLEOTIDE SEQUENCE</scope>
    <source>
        <strain evidence="13">NC_groundwater_763_Ag_S-0.2um_68_21</strain>
    </source>
</reference>
<accession>A0A932MN41</accession>
<name>A0A932MN41_UNCTE</name>
<dbReference type="Proteomes" id="UP000782312">
    <property type="component" value="Unassembled WGS sequence"/>
</dbReference>
<keyword evidence="7" id="KW-0283">Flagellar rotation</keyword>
<dbReference type="GO" id="GO:0005886">
    <property type="term" value="C:plasma membrane"/>
    <property type="evidence" value="ECO:0007669"/>
    <property type="project" value="UniProtKB-SubCell"/>
</dbReference>
<evidence type="ECO:0000256" key="11">
    <source>
        <dbReference type="NCBIfam" id="TIGR01397"/>
    </source>
</evidence>
<dbReference type="PANTHER" id="PTHR30034">
    <property type="entry name" value="FLAGELLAR MOTOR SWITCH PROTEIN FLIM"/>
    <property type="match status" value="1"/>
</dbReference>
<organism evidence="13 14">
    <name type="scientific">Tectimicrobiota bacterium</name>
    <dbReference type="NCBI Taxonomy" id="2528274"/>
    <lineage>
        <taxon>Bacteria</taxon>
        <taxon>Pseudomonadati</taxon>
        <taxon>Nitrospinota/Tectimicrobiota group</taxon>
        <taxon>Candidatus Tectimicrobiota</taxon>
    </lineage>
</organism>
<evidence type="ECO:0000256" key="2">
    <source>
        <dbReference type="ARBA" id="ARBA00004202"/>
    </source>
</evidence>
<dbReference type="EMBL" id="JACPUR010000037">
    <property type="protein sequence ID" value="MBI3128964.1"/>
    <property type="molecule type" value="Genomic_DNA"/>
</dbReference>
<evidence type="ECO:0000256" key="3">
    <source>
        <dbReference type="ARBA" id="ARBA00011049"/>
    </source>
</evidence>
<evidence type="ECO:0000256" key="1">
    <source>
        <dbReference type="ARBA" id="ARBA00004117"/>
    </source>
</evidence>
<dbReference type="GO" id="GO:0050918">
    <property type="term" value="P:positive chemotaxis"/>
    <property type="evidence" value="ECO:0007669"/>
    <property type="project" value="TreeGrafter"/>
</dbReference>
<dbReference type="PRINTS" id="PR00955">
    <property type="entry name" value="FLGMOTORFLIM"/>
</dbReference>
<evidence type="ECO:0000256" key="8">
    <source>
        <dbReference type="ARBA" id="ARBA00023136"/>
    </source>
</evidence>
<gene>
    <name evidence="13" type="primary">fliM</name>
    <name evidence="13" type="ORF">HYZ11_15265</name>
</gene>
<keyword evidence="13" id="KW-0969">Cilium</keyword>
<dbReference type="CDD" id="cd17908">
    <property type="entry name" value="FliM"/>
    <property type="match status" value="1"/>
</dbReference>
<dbReference type="Pfam" id="PF02154">
    <property type="entry name" value="FliM"/>
    <property type="match status" value="1"/>
</dbReference>
<protein>
    <recommendedName>
        <fullName evidence="4 11">Flagellar motor switch protein FliM</fullName>
    </recommendedName>
</protein>
<evidence type="ECO:0000256" key="9">
    <source>
        <dbReference type="ARBA" id="ARBA00023143"/>
    </source>
</evidence>
<dbReference type="SUPFAM" id="SSF103039">
    <property type="entry name" value="CheC-like"/>
    <property type="match status" value="1"/>
</dbReference>
<dbReference type="InterPro" id="IPR028976">
    <property type="entry name" value="CheC-like_sf"/>
</dbReference>
<dbReference type="GO" id="GO:0003774">
    <property type="term" value="F:cytoskeletal motor activity"/>
    <property type="evidence" value="ECO:0007669"/>
    <property type="project" value="InterPro"/>
</dbReference>
<evidence type="ECO:0000259" key="12">
    <source>
        <dbReference type="Pfam" id="PF01052"/>
    </source>
</evidence>
<sequence>MNQILSQEEVDALLQGVTEGEIDTAAGDEAAAGEGVVPYDLTSQERIIRGRMPTLEIIHQRFSRLFRSAISAMLRRVVDVALVSTDMIKFGEFLKTLPVPTSLHIYKMEPLRGFALLVLETKLVFSLIDVLFGGTARTQVKVEGRDFTPIETYIIKRIVLKLLDELRTAWRPVHELNIEYSRSEVNPQFAGIVPPSDLVVVVTFEMEIEDQQANLSFCIPYSMIEPIRAKLHAGFQSDRLEVDQVWLSRLQERIMDSEVALVSTLGKAKIKAGDLVRLRAGDIITLETDETDEIDIMVEGVVKFRGRPGAIKGQAAIEVTSLVAPTNS</sequence>
<dbReference type="Gene3D" id="3.40.1550.10">
    <property type="entry name" value="CheC-like"/>
    <property type="match status" value="1"/>
</dbReference>
<keyword evidence="6" id="KW-0145">Chemotaxis</keyword>
<keyword evidence="13" id="KW-0966">Cell projection</keyword>